<comment type="caution">
    <text evidence="3">The sequence shown here is derived from an EMBL/GenBank/DDBJ whole genome shotgun (WGS) entry which is preliminary data.</text>
</comment>
<keyword evidence="1" id="KW-0175">Coiled coil</keyword>
<dbReference type="AlphaFoldDB" id="A0AAD8U2G2"/>
<protein>
    <recommendedName>
        <fullName evidence="5">No apical meristem-associated C-terminal domain-containing protein</fullName>
    </recommendedName>
</protein>
<dbReference type="Proteomes" id="UP001231189">
    <property type="component" value="Unassembled WGS sequence"/>
</dbReference>
<reference evidence="3" key="1">
    <citation type="submission" date="2023-07" db="EMBL/GenBank/DDBJ databases">
        <title>A chromosome-level genome assembly of Lolium multiflorum.</title>
        <authorList>
            <person name="Chen Y."/>
            <person name="Copetti D."/>
            <person name="Kolliker R."/>
            <person name="Studer B."/>
        </authorList>
    </citation>
    <scope>NUCLEOTIDE SEQUENCE</scope>
    <source>
        <strain evidence="3">02402/16</strain>
        <tissue evidence="3">Leaf</tissue>
    </source>
</reference>
<name>A0AAD8U2G2_LOLMU</name>
<feature type="coiled-coil region" evidence="1">
    <location>
        <begin position="168"/>
        <end position="195"/>
    </location>
</feature>
<evidence type="ECO:0000256" key="2">
    <source>
        <dbReference type="SAM" id="MobiDB-lite"/>
    </source>
</evidence>
<evidence type="ECO:0008006" key="5">
    <source>
        <dbReference type="Google" id="ProtNLM"/>
    </source>
</evidence>
<evidence type="ECO:0000256" key="1">
    <source>
        <dbReference type="SAM" id="Coils"/>
    </source>
</evidence>
<proteinExistence type="predicted"/>
<sequence length="231" mass="25300">MENYSLLMGAAAVMKMAVEMGGVDGEAFRGTSPLGGCGTRLLSPGSWLRDGGGSEGRKGFYSERRRGEGTQGPLTIGRAAGHGAAPPYGVALWPPSDSPSMFGCFRKNKVSALEKFRATHKKGFHMVHCWNVLKDANKWMTSYAAYNEAGREEAWKEAAAAIYHNLAKEVIEVQKADAEAKLLDAEARRMDAKAKILAVDTRIMLADLSNIDDDTRAWFMKRRAEIRARDA</sequence>
<organism evidence="3 4">
    <name type="scientific">Lolium multiflorum</name>
    <name type="common">Italian ryegrass</name>
    <name type="synonym">Lolium perenne subsp. multiflorum</name>
    <dbReference type="NCBI Taxonomy" id="4521"/>
    <lineage>
        <taxon>Eukaryota</taxon>
        <taxon>Viridiplantae</taxon>
        <taxon>Streptophyta</taxon>
        <taxon>Embryophyta</taxon>
        <taxon>Tracheophyta</taxon>
        <taxon>Spermatophyta</taxon>
        <taxon>Magnoliopsida</taxon>
        <taxon>Liliopsida</taxon>
        <taxon>Poales</taxon>
        <taxon>Poaceae</taxon>
        <taxon>BOP clade</taxon>
        <taxon>Pooideae</taxon>
        <taxon>Poodae</taxon>
        <taxon>Poeae</taxon>
        <taxon>Poeae Chloroplast Group 2 (Poeae type)</taxon>
        <taxon>Loliodinae</taxon>
        <taxon>Loliinae</taxon>
        <taxon>Lolium</taxon>
    </lineage>
</organism>
<feature type="region of interest" description="Disordered" evidence="2">
    <location>
        <begin position="45"/>
        <end position="73"/>
    </location>
</feature>
<keyword evidence="4" id="KW-1185">Reference proteome</keyword>
<accession>A0AAD8U2G2</accession>
<evidence type="ECO:0000313" key="4">
    <source>
        <dbReference type="Proteomes" id="UP001231189"/>
    </source>
</evidence>
<gene>
    <name evidence="3" type="ORF">QYE76_013189</name>
</gene>
<evidence type="ECO:0000313" key="3">
    <source>
        <dbReference type="EMBL" id="KAK1696492.1"/>
    </source>
</evidence>
<feature type="compositionally biased region" description="Basic and acidic residues" evidence="2">
    <location>
        <begin position="55"/>
        <end position="68"/>
    </location>
</feature>
<dbReference type="EMBL" id="JAUUTY010000001">
    <property type="protein sequence ID" value="KAK1696492.1"/>
    <property type="molecule type" value="Genomic_DNA"/>
</dbReference>